<dbReference type="Gene3D" id="3.40.50.1460">
    <property type="match status" value="1"/>
</dbReference>
<dbReference type="GO" id="GO:0005737">
    <property type="term" value="C:cytoplasm"/>
    <property type="evidence" value="ECO:0007669"/>
    <property type="project" value="TreeGrafter"/>
</dbReference>
<evidence type="ECO:0000256" key="1">
    <source>
        <dbReference type="ARBA" id="ARBA00009005"/>
    </source>
</evidence>
<dbReference type="InterPro" id="IPR011600">
    <property type="entry name" value="Pept_C14_caspase"/>
</dbReference>
<dbReference type="GO" id="GO:0004197">
    <property type="term" value="F:cysteine-type endopeptidase activity"/>
    <property type="evidence" value="ECO:0007669"/>
    <property type="project" value="InterPro"/>
</dbReference>
<keyword evidence="5" id="KW-1185">Reference proteome</keyword>
<comment type="caution">
    <text evidence="4">The sequence shown here is derived from an EMBL/GenBank/DDBJ whole genome shotgun (WGS) entry which is preliminary data.</text>
</comment>
<gene>
    <name evidence="4" type="ORF">Triagg1_3326</name>
</gene>
<evidence type="ECO:0000313" key="5">
    <source>
        <dbReference type="Proteomes" id="UP001273209"/>
    </source>
</evidence>
<name>A0AAE1M0Q5_9HYPO</name>
<feature type="compositionally biased region" description="Acidic residues" evidence="2">
    <location>
        <begin position="288"/>
        <end position="317"/>
    </location>
</feature>
<evidence type="ECO:0000259" key="3">
    <source>
        <dbReference type="Pfam" id="PF00656"/>
    </source>
</evidence>
<protein>
    <recommendedName>
        <fullName evidence="3">Peptidase C14 caspase domain-containing protein</fullName>
    </recommendedName>
</protein>
<dbReference type="GeneID" id="87917511"/>
<dbReference type="RefSeq" id="XP_062757850.1">
    <property type="nucleotide sequence ID" value="XM_062897606.1"/>
</dbReference>
<dbReference type="InterPro" id="IPR050452">
    <property type="entry name" value="Metacaspase"/>
</dbReference>
<proteinExistence type="inferred from homology"/>
<feature type="compositionally biased region" description="Basic and acidic residues" evidence="2">
    <location>
        <begin position="271"/>
        <end position="287"/>
    </location>
</feature>
<dbReference type="GO" id="GO:0006508">
    <property type="term" value="P:proteolysis"/>
    <property type="evidence" value="ECO:0007669"/>
    <property type="project" value="InterPro"/>
</dbReference>
<evidence type="ECO:0000256" key="2">
    <source>
        <dbReference type="SAM" id="MobiDB-lite"/>
    </source>
</evidence>
<organism evidence="4 5">
    <name type="scientific">Trichoderma aggressivum f. europaeum</name>
    <dbReference type="NCBI Taxonomy" id="173218"/>
    <lineage>
        <taxon>Eukaryota</taxon>
        <taxon>Fungi</taxon>
        <taxon>Dikarya</taxon>
        <taxon>Ascomycota</taxon>
        <taxon>Pezizomycotina</taxon>
        <taxon>Sordariomycetes</taxon>
        <taxon>Hypocreomycetidae</taxon>
        <taxon>Hypocreales</taxon>
        <taxon>Hypocreaceae</taxon>
        <taxon>Trichoderma</taxon>
    </lineage>
</organism>
<reference evidence="4" key="1">
    <citation type="submission" date="2023-11" db="EMBL/GenBank/DDBJ databases">
        <title>The genome sequences of three competitors of mushroom-forming fungi.</title>
        <authorList>
            <person name="Beijen E."/>
            <person name="Ohm R.A."/>
        </authorList>
    </citation>
    <scope>NUCLEOTIDE SEQUENCE</scope>
    <source>
        <strain evidence="4">CBS 100526</strain>
    </source>
</reference>
<dbReference type="Proteomes" id="UP001273209">
    <property type="component" value="Unassembled WGS sequence"/>
</dbReference>
<dbReference type="Pfam" id="PF00656">
    <property type="entry name" value="Peptidase_C14"/>
    <property type="match status" value="1"/>
</dbReference>
<dbReference type="EMBL" id="JAWRVG010000009">
    <property type="protein sequence ID" value="KAK4078310.1"/>
    <property type="molecule type" value="Genomic_DNA"/>
</dbReference>
<feature type="domain" description="Peptidase C14 caspase" evidence="3">
    <location>
        <begin position="381"/>
        <end position="666"/>
    </location>
</feature>
<accession>A0AAE1M0Q5</accession>
<evidence type="ECO:0000313" key="4">
    <source>
        <dbReference type="EMBL" id="KAK4078310.1"/>
    </source>
</evidence>
<feature type="region of interest" description="Disordered" evidence="2">
    <location>
        <begin position="270"/>
        <end position="317"/>
    </location>
</feature>
<dbReference type="AlphaFoldDB" id="A0AAE1M0Q5"/>
<dbReference type="PANTHER" id="PTHR48104:SF30">
    <property type="entry name" value="METACASPASE-1"/>
    <property type="match status" value="1"/>
</dbReference>
<sequence>MLGINRKALPFTFILQASPLRAAMADKSRLDRVYAKLLSNHPYGWALYKKVTTQDMHPGSCGYFDSDGDWHTIVDLRSPDDLTTHGWALPDDRINEIRAPGSTRWGPKSSKSVQTICIGGTAKAAAMASTLETSLTVSFKSNSDQGAVLTTTDPVTRHQLGDELSALQWMADNTSKMIHQHKDIVKRHGIWIITKTYSTRSCAIAIMSSESSSIDITLDNMQGILALTPKSAWSRSSGNSCTEIHEDVDGVVVFISGIYFSQKRWRSKLGQARDQRQQKDKLYRGDESETGDGESNELDVEYYPPIDEDDDEEADEQEDEFAKIMPNSKYGCLILRFITQSLDKAQSAINQQIPKKISARFIYHRFWEINSKVSEQNMSKKFALLVGIDLYLSDGSRKGSDNLHHLRGCTNDVKAINEFLNDKYKFDEITTLTSSFPDSDTNNTAPIESSDHLPTFVNIKAKFAAIYDRAVSGDLFYFHYSGHGKLLPRQADSPKSNTLEDPSLITVDFCCGQPAIRGWQLNQWLRKLNNKGIRLLVTLDSCYSEGSWRSSGDYVSLRTPKDWFPVPNLPADDQAAANSGQNAEPTYRDAELGKSWSINPESFTILVACGSKEMAAEKIIDGKIHGAFTWELLDYLKDNESEGTNVTYRMISDQLNMRLKDQTPKVYGRDRLIFLENSEPFSALSKVFLVVQLQGNKVVVPAGKAHGVNVGSEFMLSPRTQSSLFSVDEGYRHTVTLSRWHLGKDSFQVYVDPAFGSDFRSKLQKRLEERIISPIEILVSINNRTDVLRLEKWEGDVAKICGPAWLIGSDDPVRPLDLEKDNFSELATEAALALAHLARFWQILLLKTQSSSKPALFNVSIKPVNGDTTAGVYPIHQKFRYTLENESDEQLHVTVVVFSPEFSIEQLYPPRDDPQTIDPGKRKTFSFSMTLPNGPQWVQESLCRTSRRDIVRTLVTKGGRISWKSLELPNIWDAGEVGLPKLPSHTRGGFSRLQIEADWWSHDEEIFTGSADNTCV</sequence>
<comment type="similarity">
    <text evidence="1">Belongs to the peptidase C14B family.</text>
</comment>
<dbReference type="PANTHER" id="PTHR48104">
    <property type="entry name" value="METACASPASE-4"/>
    <property type="match status" value="1"/>
</dbReference>